<evidence type="ECO:0000256" key="2">
    <source>
        <dbReference type="ARBA" id="ARBA00022419"/>
    </source>
</evidence>
<dbReference type="SUPFAM" id="SSF51621">
    <property type="entry name" value="Phosphoenolpyruvate/pyruvate domain"/>
    <property type="match status" value="1"/>
</dbReference>
<evidence type="ECO:0000313" key="4">
    <source>
        <dbReference type="Proteomes" id="UP000238042"/>
    </source>
</evidence>
<dbReference type="OrthoDB" id="9768133at2"/>
<dbReference type="PANTHER" id="PTHR30523:SF6">
    <property type="entry name" value="PHOSPHOENOLPYRUVATE CARBOXYLASE"/>
    <property type="match status" value="1"/>
</dbReference>
<name>A0A2S8A7F5_9FLAO</name>
<dbReference type="InterPro" id="IPR021135">
    <property type="entry name" value="PEP_COase"/>
</dbReference>
<dbReference type="GO" id="GO:0005829">
    <property type="term" value="C:cytosol"/>
    <property type="evidence" value="ECO:0007669"/>
    <property type="project" value="TreeGrafter"/>
</dbReference>
<gene>
    <name evidence="3" type="ORF">C4S77_11255</name>
</gene>
<comment type="function">
    <text evidence="1">Forms oxaloacetate, a four-carbon dicarboxylic acid source for the tricarboxylic acid cycle.</text>
</comment>
<dbReference type="PANTHER" id="PTHR30523">
    <property type="entry name" value="PHOSPHOENOLPYRUVATE CARBOXYLASE"/>
    <property type="match status" value="1"/>
</dbReference>
<dbReference type="InterPro" id="IPR015813">
    <property type="entry name" value="Pyrv/PenolPyrv_kinase-like_dom"/>
</dbReference>
<keyword evidence="3" id="KW-0670">Pyruvate</keyword>
<dbReference type="Pfam" id="PF00311">
    <property type="entry name" value="PEPcase"/>
    <property type="match status" value="2"/>
</dbReference>
<dbReference type="EMBL" id="PSZM01000046">
    <property type="protein sequence ID" value="PQL90460.1"/>
    <property type="molecule type" value="Genomic_DNA"/>
</dbReference>
<proteinExistence type="predicted"/>
<dbReference type="AlphaFoldDB" id="A0A2S8A7F5"/>
<evidence type="ECO:0000313" key="3">
    <source>
        <dbReference type="EMBL" id="PQL90460.1"/>
    </source>
</evidence>
<sequence length="852" mass="98963">MNNNIAENTFRQEVENKYIVYNSLFSNLPYDDMGKLGALTPMLCDLSIKELKKSKNPSDIINTFLNKFAHIKGEQEKIDLLFKIIQFIEREVVLFDSVEDASFDRIVGLQHQKGTLENMYQVAQQQKKLDAVYEELKTFKVRVVFTAHPTQFYPNPVLRIIADLTQAIQKNNISQINDLLQQLGKTPFINKTKPTPLEEAKSIMYYLRYVYYKAIGQLHEKLFLEHYKPGEDFIPVMELGFWPGGDRDGNPFVTAEITKQVTEELKINILKCYYEDLRGILRKLTFRGVYEKLENLSGLIYENTFSLRNDLTTEDILQKVEEIKKVLIEKHDGLFSNELDRFTRQVKTFKLHFASLDIRQDSSIHNLILNKIVKRYNLSDNSYDKMDNEEKFYILFQSNIIIKEEDFEEDIIKDTIRNIKQLKKIQKENGERSIHRYIISNSTTIFSVLEVLALFDFCGYKPQEINVDIIPLFETVEGLDNAENVMEQLYNLPLYRNHLERRRKQQTIMLGFSDGTKDGGYVKANWGIFKAKERLTQVSKNNNIEVLFFDGRGGPPARGGGKTRQFYASQSPTIASNQIQLTIQGQTITSSYGSVDQAKHNFEQLITAGISNKVFVDVKLNLTSEDRNILNRLSAISYKKYLELKNHPQFISYLEERSTVEYYGKANIGSRPSKRGKTSGLSFKDLRAIPFVGSWSQSKQNVPGYFGFGTAVLKLKEEGKMPDLQELYKRSLYFKTLVQNSMMSMIKCNFTLTSYMKENDKYSDFWNILNDEYLLTCKLLLEVAQQKVLMEKEEINRLSVLCREKIMLPLLIIQQFSLQKIHEVDKDEERLIYEKMLVRTLYGIINASRNSA</sequence>
<comment type="caution">
    <text evidence="3">The sequence shown here is derived from an EMBL/GenBank/DDBJ whole genome shotgun (WGS) entry which is preliminary data.</text>
</comment>
<accession>A0A2S8A7F5</accession>
<dbReference type="GO" id="GO:0008964">
    <property type="term" value="F:phosphoenolpyruvate carboxylase activity"/>
    <property type="evidence" value="ECO:0007669"/>
    <property type="project" value="InterPro"/>
</dbReference>
<reference evidence="3 4" key="1">
    <citation type="submission" date="2018-02" db="EMBL/GenBank/DDBJ databases">
        <title>Genome sequences of Apibacter spp., gut symbionts of Asian honey bees.</title>
        <authorList>
            <person name="Kwong W.K."/>
            <person name="Steele M.I."/>
            <person name="Moran N.A."/>
        </authorList>
    </citation>
    <scope>NUCLEOTIDE SEQUENCE [LARGE SCALE GENOMIC DNA]</scope>
    <source>
        <strain evidence="4">wkB301</strain>
    </source>
</reference>
<evidence type="ECO:0000256" key="1">
    <source>
        <dbReference type="ARBA" id="ARBA00003670"/>
    </source>
</evidence>
<keyword evidence="4" id="KW-1185">Reference proteome</keyword>
<dbReference type="RefSeq" id="WP_105247628.1">
    <property type="nucleotide sequence ID" value="NZ_PSZM01000046.1"/>
</dbReference>
<protein>
    <recommendedName>
        <fullName evidence="2">Phosphoenolpyruvate carboxylase</fullName>
    </recommendedName>
</protein>
<dbReference type="Proteomes" id="UP000238042">
    <property type="component" value="Unassembled WGS sequence"/>
</dbReference>
<organism evidence="3 4">
    <name type="scientific">Apibacter adventoris</name>
    <dbReference type="NCBI Taxonomy" id="1679466"/>
    <lineage>
        <taxon>Bacteria</taxon>
        <taxon>Pseudomonadati</taxon>
        <taxon>Bacteroidota</taxon>
        <taxon>Flavobacteriia</taxon>
        <taxon>Flavobacteriales</taxon>
        <taxon>Weeksellaceae</taxon>
        <taxon>Apibacter</taxon>
    </lineage>
</organism>
<dbReference type="PRINTS" id="PR00150">
    <property type="entry name" value="PEPCARBXLASE"/>
</dbReference>
<dbReference type="GO" id="GO:0015977">
    <property type="term" value="P:carbon fixation"/>
    <property type="evidence" value="ECO:0007669"/>
    <property type="project" value="InterPro"/>
</dbReference>
<dbReference type="GO" id="GO:0006099">
    <property type="term" value="P:tricarboxylic acid cycle"/>
    <property type="evidence" value="ECO:0007669"/>
    <property type="project" value="InterPro"/>
</dbReference>